<dbReference type="OrthoDB" id="1073746at2"/>
<organism evidence="6 7">
    <name type="scientific">Ancylomarina salipaludis</name>
    <dbReference type="NCBI Taxonomy" id="2501299"/>
    <lineage>
        <taxon>Bacteria</taxon>
        <taxon>Pseudomonadati</taxon>
        <taxon>Bacteroidota</taxon>
        <taxon>Bacteroidia</taxon>
        <taxon>Marinilabiliales</taxon>
        <taxon>Marinifilaceae</taxon>
        <taxon>Ancylomarina</taxon>
    </lineage>
</organism>
<dbReference type="PANTHER" id="PTHR38015">
    <property type="entry name" value="BLR6086 PROTEIN"/>
    <property type="match status" value="1"/>
</dbReference>
<dbReference type="InterPro" id="IPR013332">
    <property type="entry name" value="KPR_N"/>
</dbReference>
<evidence type="ECO:0000313" key="6">
    <source>
        <dbReference type="EMBL" id="RXQ89013.1"/>
    </source>
</evidence>
<dbReference type="EMBL" id="SAXA01000016">
    <property type="protein sequence ID" value="RXQ89013.1"/>
    <property type="molecule type" value="Genomic_DNA"/>
</dbReference>
<name>A0A4Q1JIH5_9BACT</name>
<evidence type="ECO:0000259" key="5">
    <source>
        <dbReference type="Pfam" id="PF02558"/>
    </source>
</evidence>
<evidence type="ECO:0000256" key="1">
    <source>
        <dbReference type="ARBA" id="ARBA00004994"/>
    </source>
</evidence>
<dbReference type="InterPro" id="IPR013328">
    <property type="entry name" value="6PGD_dom2"/>
</dbReference>
<comment type="pathway">
    <text evidence="1">Cofactor biosynthesis; (R)-pantothenate biosynthesis; (R)-pantoate from 3-methyl-2-oxobutanoate: step 2/2.</text>
</comment>
<evidence type="ECO:0000256" key="3">
    <source>
        <dbReference type="ARBA" id="ARBA00048793"/>
    </source>
</evidence>
<dbReference type="SUPFAM" id="SSF48179">
    <property type="entry name" value="6-phosphogluconate dehydrogenase C-terminal domain-like"/>
    <property type="match status" value="1"/>
</dbReference>
<gene>
    <name evidence="6" type="ORF">EO244_14390</name>
</gene>
<evidence type="ECO:0000256" key="2">
    <source>
        <dbReference type="ARBA" id="ARBA00019465"/>
    </source>
</evidence>
<dbReference type="GO" id="GO:0008677">
    <property type="term" value="F:2-dehydropantoate 2-reductase activity"/>
    <property type="evidence" value="ECO:0007669"/>
    <property type="project" value="UniProtKB-EC"/>
</dbReference>
<dbReference type="Gene3D" id="3.40.50.720">
    <property type="entry name" value="NAD(P)-binding Rossmann-like Domain"/>
    <property type="match status" value="1"/>
</dbReference>
<dbReference type="InterPro" id="IPR036291">
    <property type="entry name" value="NAD(P)-bd_dom_sf"/>
</dbReference>
<dbReference type="Pfam" id="PF02558">
    <property type="entry name" value="ApbA"/>
    <property type="match status" value="1"/>
</dbReference>
<protein>
    <recommendedName>
        <fullName evidence="2">2-dehydropantoate 2-reductase</fullName>
    </recommendedName>
</protein>
<comment type="catalytic activity">
    <reaction evidence="3">
        <text>(R)-pantoate + NADP(+) = 2-dehydropantoate + NADPH + H(+)</text>
        <dbReference type="Rhea" id="RHEA:16233"/>
        <dbReference type="ChEBI" id="CHEBI:11561"/>
        <dbReference type="ChEBI" id="CHEBI:15378"/>
        <dbReference type="ChEBI" id="CHEBI:15980"/>
        <dbReference type="ChEBI" id="CHEBI:57783"/>
        <dbReference type="ChEBI" id="CHEBI:58349"/>
        <dbReference type="EC" id="1.1.1.169"/>
    </reaction>
</comment>
<dbReference type="PANTHER" id="PTHR38015:SF1">
    <property type="entry name" value="OPINE DEHYDROGENASE DOMAIN-CONTAINING PROTEIN"/>
    <property type="match status" value="1"/>
</dbReference>
<dbReference type="SUPFAM" id="SSF51735">
    <property type="entry name" value="NAD(P)-binding Rossmann-fold domains"/>
    <property type="match status" value="1"/>
</dbReference>
<dbReference type="InterPro" id="IPR051729">
    <property type="entry name" value="Opine/Lysopine_DH"/>
</dbReference>
<feature type="domain" description="Opine dehydrogenase" evidence="4">
    <location>
        <begin position="180"/>
        <end position="335"/>
    </location>
</feature>
<dbReference type="Pfam" id="PF02317">
    <property type="entry name" value="Octopine_DH"/>
    <property type="match status" value="1"/>
</dbReference>
<feature type="domain" description="Ketopantoate reductase N-terminal" evidence="5">
    <location>
        <begin position="3"/>
        <end position="114"/>
    </location>
</feature>
<dbReference type="Gene3D" id="1.10.1040.10">
    <property type="entry name" value="N-(1-d-carboxylethyl)-l-norvaline Dehydrogenase, domain 2"/>
    <property type="match status" value="1"/>
</dbReference>
<accession>A0A4Q1JIH5</accession>
<dbReference type="AlphaFoldDB" id="A0A4Q1JIH5"/>
<reference evidence="6 7" key="1">
    <citation type="submission" date="2019-01" db="EMBL/GenBank/DDBJ databases">
        <title>Ancylomarina salipaludis sp. nov., isolated from a salt marsh.</title>
        <authorList>
            <person name="Yoon J.-H."/>
        </authorList>
    </citation>
    <scope>NUCLEOTIDE SEQUENCE [LARGE SCALE GENOMIC DNA]</scope>
    <source>
        <strain evidence="6 7">SHSM-M15</strain>
    </source>
</reference>
<evidence type="ECO:0000313" key="7">
    <source>
        <dbReference type="Proteomes" id="UP000289703"/>
    </source>
</evidence>
<comment type="caution">
    <text evidence="6">The sequence shown here is derived from an EMBL/GenBank/DDBJ whole genome shotgun (WGS) entry which is preliminary data.</text>
</comment>
<proteinExistence type="predicted"/>
<dbReference type="InterPro" id="IPR008927">
    <property type="entry name" value="6-PGluconate_DH-like_C_sf"/>
</dbReference>
<dbReference type="RefSeq" id="WP_129255390.1">
    <property type="nucleotide sequence ID" value="NZ_SAXA01000016.1"/>
</dbReference>
<dbReference type="InterPro" id="IPR003421">
    <property type="entry name" value="Opine_DH"/>
</dbReference>
<evidence type="ECO:0000259" key="4">
    <source>
        <dbReference type="Pfam" id="PF02317"/>
    </source>
</evidence>
<keyword evidence="7" id="KW-1185">Reference proteome</keyword>
<dbReference type="Proteomes" id="UP000289703">
    <property type="component" value="Unassembled WGS sequence"/>
</dbReference>
<sequence length="375" mass="42525">MVIGICGGGNIAHSLIGMLGSDEANEVRLLTRKPEQWQNQIRVIHREGVDFTGNINLISDDPALVIPECDLIILALPSQARESLIKQIAPFVAKDTWIGSFPGMGNFELICHKYLPIKEKNIRIFASQRVPCIARVSEYGKEVVMTSKKDNMAVATLNPALKDNILKLLARLLDMQILPLNNFLEVTLSTSNPILHPARMYALFKDFKEDMAWSINPTFYESWNLESSEILIRMDEEVHQLLKKMPFDLNGIKPLLEHYDSTNAEELTQKLSGIQAFKGILSPMKKTERGYVPDLESRYFIEDISYGLILIKDIASLFSVATPTIDKVIYWAQNLLKKDYLLDGQLKGKDCGELLLHQSFSISNTEEFLKFYQQS</sequence>